<dbReference type="CDD" id="cd00037">
    <property type="entry name" value="CLECT"/>
    <property type="match status" value="1"/>
</dbReference>
<dbReference type="SUPFAM" id="SSF49599">
    <property type="entry name" value="TRAF domain-like"/>
    <property type="match status" value="1"/>
</dbReference>
<protein>
    <recommendedName>
        <fullName evidence="1">MATH domain-containing protein</fullName>
    </recommendedName>
</protein>
<dbReference type="InterPro" id="IPR016187">
    <property type="entry name" value="CTDL_fold"/>
</dbReference>
<reference evidence="2" key="1">
    <citation type="submission" date="2020-11" db="EMBL/GenBank/DDBJ databases">
        <authorList>
            <person name="Tran Van P."/>
        </authorList>
    </citation>
    <scope>NUCLEOTIDE SEQUENCE</scope>
</reference>
<organism evidence="2">
    <name type="scientific">Cyprideis torosa</name>
    <dbReference type="NCBI Taxonomy" id="163714"/>
    <lineage>
        <taxon>Eukaryota</taxon>
        <taxon>Metazoa</taxon>
        <taxon>Ecdysozoa</taxon>
        <taxon>Arthropoda</taxon>
        <taxon>Crustacea</taxon>
        <taxon>Oligostraca</taxon>
        <taxon>Ostracoda</taxon>
        <taxon>Podocopa</taxon>
        <taxon>Podocopida</taxon>
        <taxon>Cytherocopina</taxon>
        <taxon>Cytheroidea</taxon>
        <taxon>Cytherideidae</taxon>
        <taxon>Cyprideis</taxon>
    </lineage>
</organism>
<dbReference type="InterPro" id="IPR016186">
    <property type="entry name" value="C-type_lectin-like/link_sf"/>
</dbReference>
<dbReference type="Pfam" id="PF00917">
    <property type="entry name" value="MATH"/>
    <property type="match status" value="1"/>
</dbReference>
<accession>A0A7R8WEJ3</accession>
<dbReference type="AlphaFoldDB" id="A0A7R8WEJ3"/>
<feature type="domain" description="MATH" evidence="1">
    <location>
        <begin position="445"/>
        <end position="520"/>
    </location>
</feature>
<sequence>MESCFFLSTDYIRWVDGGDFCGRRHNGSLAEFASHKKLKAFETFISTIPHATKEELWDAEHAWIGGAILDGSVWRWNSSGERLDSSISEEFPTDNFYGLTINVHSKEMVPFKLQSPSLSPGHQTIHSYVCETNQRVAKQDGHSDSQTIARNYSECQEELRRTQDELVEVQIQALVAECACPSLTDCQEELEQVRDHAFVVGVEQQQLLALKDERISVLEAEAEVKDQRISRLIHLNLSLKEELEKRKKTPTGVPATTEAAASLKEQPEPAKPVEQAADFLIPNMTFTIKKSAYQGDTSKGEAKSNVIEAGGLRWSVSFWMSVWPRFMVHVEGGRGAPSTWTLSAQFLTLNLLRKGGEGRAPLTHRLQEATFSSDQRVVGMVPGWSWITLTNPSWGFLDAEGALQVEVYFEGASMSPTPPPQRPTVWEAEATLQLRGVNSTLRDWGDMIFSPSVHVGGVDWRVWVGRDGGSYYVRLLCNVEERNDWSLKADWTITLLTTKGAGKEKKTEGAEVSRGAPWTRSLLSISPNSIGNYLTGDTASIAVKISVHH</sequence>
<dbReference type="Gene3D" id="3.10.100.10">
    <property type="entry name" value="Mannose-Binding Protein A, subunit A"/>
    <property type="match status" value="1"/>
</dbReference>
<dbReference type="InterPro" id="IPR002083">
    <property type="entry name" value="MATH/TRAF_dom"/>
</dbReference>
<gene>
    <name evidence="2" type="ORF">CTOB1V02_LOCUS5380</name>
</gene>
<proteinExistence type="predicted"/>
<evidence type="ECO:0000313" key="2">
    <source>
        <dbReference type="EMBL" id="CAD7227474.1"/>
    </source>
</evidence>
<name>A0A7R8WEJ3_9CRUS</name>
<dbReference type="CDD" id="cd00121">
    <property type="entry name" value="MATH"/>
    <property type="match status" value="1"/>
</dbReference>
<dbReference type="SUPFAM" id="SSF56436">
    <property type="entry name" value="C-type lectin-like"/>
    <property type="match status" value="1"/>
</dbReference>
<evidence type="ECO:0000259" key="1">
    <source>
        <dbReference type="Pfam" id="PF00917"/>
    </source>
</evidence>
<dbReference type="EMBL" id="OB661156">
    <property type="protein sequence ID" value="CAD7227474.1"/>
    <property type="molecule type" value="Genomic_DNA"/>
</dbReference>